<dbReference type="Proteomes" id="UP000243053">
    <property type="component" value="Unassembled WGS sequence"/>
</dbReference>
<feature type="active site" evidence="3">
    <location>
        <position position="160"/>
    </location>
</feature>
<comment type="similarity">
    <text evidence="1">Belongs to the 'GDXG' lipolytic enzyme family.</text>
</comment>
<dbReference type="InterPro" id="IPR033140">
    <property type="entry name" value="Lipase_GDXG_put_SER_AS"/>
</dbReference>
<evidence type="ECO:0000259" key="4">
    <source>
        <dbReference type="Pfam" id="PF07859"/>
    </source>
</evidence>
<dbReference type="PANTHER" id="PTHR48081">
    <property type="entry name" value="AB HYDROLASE SUPERFAMILY PROTEIN C4A8.06C"/>
    <property type="match status" value="1"/>
</dbReference>
<dbReference type="PROSITE" id="PS01174">
    <property type="entry name" value="LIPASE_GDXG_SER"/>
    <property type="match status" value="1"/>
</dbReference>
<accession>A0A1Y5ECF5</accession>
<feature type="domain" description="Alpha/beta hydrolase fold-3" evidence="4">
    <location>
        <begin position="83"/>
        <end position="299"/>
    </location>
</feature>
<evidence type="ECO:0000256" key="3">
    <source>
        <dbReference type="PROSITE-ProRule" id="PRU10038"/>
    </source>
</evidence>
<keyword evidence="2" id="KW-0378">Hydrolase</keyword>
<dbReference type="InterPro" id="IPR050300">
    <property type="entry name" value="GDXG_lipolytic_enzyme"/>
</dbReference>
<evidence type="ECO:0000313" key="5">
    <source>
        <dbReference type="EMBL" id="OUR80441.1"/>
    </source>
</evidence>
<evidence type="ECO:0000256" key="1">
    <source>
        <dbReference type="ARBA" id="ARBA00010515"/>
    </source>
</evidence>
<dbReference type="Gene3D" id="3.40.50.1820">
    <property type="entry name" value="alpha/beta hydrolase"/>
    <property type="match status" value="1"/>
</dbReference>
<dbReference type="PANTHER" id="PTHR48081:SF8">
    <property type="entry name" value="ALPHA_BETA HYDROLASE FOLD-3 DOMAIN-CONTAINING PROTEIN-RELATED"/>
    <property type="match status" value="1"/>
</dbReference>
<reference evidence="6" key="1">
    <citation type="journal article" date="2017" name="Proc. Natl. Acad. Sci. U.S.A.">
        <title>Simulation of Deepwater Horizon oil plume reveals substrate specialization within a complex community of hydrocarbon degraders.</title>
        <authorList>
            <person name="Hu P."/>
            <person name="Dubinsky E.A."/>
            <person name="Probst A.J."/>
            <person name="Wang J."/>
            <person name="Sieber C.M.K."/>
            <person name="Tom L.M."/>
            <person name="Gardinali P."/>
            <person name="Banfield J.F."/>
            <person name="Atlas R.M."/>
            <person name="Andersen G.L."/>
        </authorList>
    </citation>
    <scope>NUCLEOTIDE SEQUENCE [LARGE SCALE GENOMIC DNA]</scope>
</reference>
<dbReference type="SUPFAM" id="SSF53474">
    <property type="entry name" value="alpha/beta-Hydrolases"/>
    <property type="match status" value="1"/>
</dbReference>
<evidence type="ECO:0000313" key="6">
    <source>
        <dbReference type="Proteomes" id="UP000243053"/>
    </source>
</evidence>
<dbReference type="AlphaFoldDB" id="A0A1Y5ECF5"/>
<dbReference type="Pfam" id="PF07859">
    <property type="entry name" value="Abhydrolase_3"/>
    <property type="match status" value="1"/>
</dbReference>
<name>A0A1Y5ECF5_COLPS</name>
<sequence>MRGIISPKLVTLLEQANIAIAAAKTTGQGFSAELVRQGLDNLSALIGSGPNMAIVKDDSLATSSHNIPVRIYNPAPNDVLPVLLHFHGGGHMCGSIDLYDPISRKLALATQAIVICVDYRLAPEYPYPAGLDDCQQVLERYQSLLTNMKYSDELYIAGDSAGGAICTSLVMNNLANEETNDSVKIDKQILIYPSVDYTMNSASIDENGQGFLLEKDKIYWYFQQYFQVSSSGQDEVTQAKIVKASPLLGQFSANMPTTLVITAGCDPLRDEGVAYAKSLEEVGVIVEHHSFDGMTHAYMLLDDLVSDECEQTYQLIGQFVKVGINDQ</sequence>
<protein>
    <submittedName>
        <fullName evidence="5">Lipase</fullName>
    </submittedName>
</protein>
<dbReference type="InterPro" id="IPR029058">
    <property type="entry name" value="AB_hydrolase_fold"/>
</dbReference>
<dbReference type="EMBL" id="MAAF01000061">
    <property type="protein sequence ID" value="OUR80441.1"/>
    <property type="molecule type" value="Genomic_DNA"/>
</dbReference>
<evidence type="ECO:0000256" key="2">
    <source>
        <dbReference type="ARBA" id="ARBA00022801"/>
    </source>
</evidence>
<comment type="caution">
    <text evidence="5">The sequence shown here is derived from an EMBL/GenBank/DDBJ whole genome shotgun (WGS) entry which is preliminary data.</text>
</comment>
<proteinExistence type="inferred from homology"/>
<gene>
    <name evidence="5" type="ORF">A9Q75_10490</name>
</gene>
<dbReference type="InterPro" id="IPR013094">
    <property type="entry name" value="AB_hydrolase_3"/>
</dbReference>
<organism evidence="5 6">
    <name type="scientific">Colwellia psychrerythraea</name>
    <name type="common">Vibrio psychroerythus</name>
    <dbReference type="NCBI Taxonomy" id="28229"/>
    <lineage>
        <taxon>Bacteria</taxon>
        <taxon>Pseudomonadati</taxon>
        <taxon>Pseudomonadota</taxon>
        <taxon>Gammaproteobacteria</taxon>
        <taxon>Alteromonadales</taxon>
        <taxon>Colwelliaceae</taxon>
        <taxon>Colwellia</taxon>
    </lineage>
</organism>
<dbReference type="GO" id="GO:0016787">
    <property type="term" value="F:hydrolase activity"/>
    <property type="evidence" value="ECO:0007669"/>
    <property type="project" value="UniProtKB-KW"/>
</dbReference>